<dbReference type="OrthoDB" id="100006at2759"/>
<keyword evidence="3 6" id="KW-1133">Transmembrane helix</keyword>
<dbReference type="InParanoid" id="A0A165FLM1"/>
<gene>
    <name evidence="8" type="ORF">EXIGLDRAFT_751280</name>
</gene>
<dbReference type="PANTHER" id="PTHR23112">
    <property type="entry name" value="G PROTEIN-COUPLED RECEPTOR 157-RELATED"/>
    <property type="match status" value="1"/>
</dbReference>
<feature type="transmembrane region" description="Helical" evidence="6">
    <location>
        <begin position="220"/>
        <end position="237"/>
    </location>
</feature>
<feature type="transmembrane region" description="Helical" evidence="6">
    <location>
        <begin position="50"/>
        <end position="75"/>
    </location>
</feature>
<keyword evidence="4 6" id="KW-0472">Membrane</keyword>
<feature type="region of interest" description="Disordered" evidence="5">
    <location>
        <begin position="413"/>
        <end position="457"/>
    </location>
</feature>
<feature type="transmembrane region" description="Helical" evidence="6">
    <location>
        <begin position="165"/>
        <end position="184"/>
    </location>
</feature>
<feature type="transmembrane region" description="Helical" evidence="6">
    <location>
        <begin position="308"/>
        <end position="334"/>
    </location>
</feature>
<dbReference type="STRING" id="1314781.A0A165FLM1"/>
<keyword evidence="2 6" id="KW-0812">Transmembrane</keyword>
<dbReference type="InterPro" id="IPR017452">
    <property type="entry name" value="GPCR_Rhodpsn_7TM"/>
</dbReference>
<accession>A0A165FLM1</accession>
<keyword evidence="9" id="KW-1185">Reference proteome</keyword>
<evidence type="ECO:0000256" key="1">
    <source>
        <dbReference type="ARBA" id="ARBA00004141"/>
    </source>
</evidence>
<organism evidence="8 9">
    <name type="scientific">Exidia glandulosa HHB12029</name>
    <dbReference type="NCBI Taxonomy" id="1314781"/>
    <lineage>
        <taxon>Eukaryota</taxon>
        <taxon>Fungi</taxon>
        <taxon>Dikarya</taxon>
        <taxon>Basidiomycota</taxon>
        <taxon>Agaricomycotina</taxon>
        <taxon>Agaricomycetes</taxon>
        <taxon>Auriculariales</taxon>
        <taxon>Exidiaceae</taxon>
        <taxon>Exidia</taxon>
    </lineage>
</organism>
<name>A0A165FLM1_EXIGL</name>
<comment type="subcellular location">
    <subcellularLocation>
        <location evidence="1">Membrane</location>
        <topology evidence="1">Multi-pass membrane protein</topology>
    </subcellularLocation>
</comment>
<dbReference type="GO" id="GO:0005886">
    <property type="term" value="C:plasma membrane"/>
    <property type="evidence" value="ECO:0007669"/>
    <property type="project" value="TreeGrafter"/>
</dbReference>
<evidence type="ECO:0000256" key="6">
    <source>
        <dbReference type="SAM" id="Phobius"/>
    </source>
</evidence>
<feature type="domain" description="G-protein coupled receptors family 1 profile" evidence="7">
    <location>
        <begin position="68"/>
        <end position="360"/>
    </location>
</feature>
<evidence type="ECO:0000256" key="4">
    <source>
        <dbReference type="ARBA" id="ARBA00023136"/>
    </source>
</evidence>
<evidence type="ECO:0000313" key="8">
    <source>
        <dbReference type="EMBL" id="KZV89195.1"/>
    </source>
</evidence>
<protein>
    <recommendedName>
        <fullName evidence="7">G-protein coupled receptors family 1 profile domain-containing protein</fullName>
    </recommendedName>
</protein>
<dbReference type="AlphaFoldDB" id="A0A165FLM1"/>
<dbReference type="Proteomes" id="UP000077266">
    <property type="component" value="Unassembled WGS sequence"/>
</dbReference>
<evidence type="ECO:0000313" key="9">
    <source>
        <dbReference type="Proteomes" id="UP000077266"/>
    </source>
</evidence>
<proteinExistence type="predicted"/>
<dbReference type="EMBL" id="KV426079">
    <property type="protein sequence ID" value="KZV89195.1"/>
    <property type="molecule type" value="Genomic_DNA"/>
</dbReference>
<dbReference type="Gene3D" id="1.20.1070.10">
    <property type="entry name" value="Rhodopsin 7-helix transmembrane proteins"/>
    <property type="match status" value="1"/>
</dbReference>
<sequence>MRTDCHNPLTKQQEELYIVTLCAPAPTRRSSLLPMSTPTPVHDFPVNERVGLGFVVAAAALSTLAPFGLIIHLIYSARKTQGAQQYPPAPSSRARYFRSHLHYYFISLLFSDMVQGLGTSSCPLSSLFVYTRAGGFLDLKWVTQGHVTGGAYCTAQGALKQVGDVGVALSILAITVHTFAVLFFHWTPPESHKIPIIVLALDWLFIVLVVSIAYGLHGRRYYGITGLWCWITALYPVERIMLEYFWLWATAFVNVVLYVPLFFALRGNIVVSHPATYGGWPRISFSATTPGAPWAVQRDAKQHLRMALLMLCYPAIYLITILPTSIARFLAFGGHNVPDVATIVCGLLFSSSGIFNVILFTTTRPMLLPHAPSQQPHQLTTMMSFRHTGVETASTEPFEPSASTATMRTGMGIADPQAEKDLFPQYKSRSAREPERGDDTESIRSSLKAGSITGDKL</sequence>
<dbReference type="SUPFAM" id="SSF81321">
    <property type="entry name" value="Family A G protein-coupled receptor-like"/>
    <property type="match status" value="1"/>
</dbReference>
<feature type="transmembrane region" description="Helical" evidence="6">
    <location>
        <begin position="244"/>
        <end position="265"/>
    </location>
</feature>
<evidence type="ECO:0000256" key="2">
    <source>
        <dbReference type="ARBA" id="ARBA00022692"/>
    </source>
</evidence>
<dbReference type="PROSITE" id="PS50262">
    <property type="entry name" value="G_PROTEIN_RECEP_F1_2"/>
    <property type="match status" value="1"/>
</dbReference>
<feature type="transmembrane region" description="Helical" evidence="6">
    <location>
        <begin position="340"/>
        <end position="360"/>
    </location>
</feature>
<dbReference type="PANTHER" id="PTHR23112:SF37">
    <property type="entry name" value="G PROTEIN-COUPLED RECEPTOR GPR1"/>
    <property type="match status" value="1"/>
</dbReference>
<evidence type="ECO:0000256" key="5">
    <source>
        <dbReference type="SAM" id="MobiDB-lite"/>
    </source>
</evidence>
<feature type="compositionally biased region" description="Basic and acidic residues" evidence="5">
    <location>
        <begin position="430"/>
        <end position="442"/>
    </location>
</feature>
<evidence type="ECO:0000259" key="7">
    <source>
        <dbReference type="PROSITE" id="PS50262"/>
    </source>
</evidence>
<feature type="transmembrane region" description="Helical" evidence="6">
    <location>
        <begin position="196"/>
        <end position="214"/>
    </location>
</feature>
<dbReference type="GO" id="GO:0007189">
    <property type="term" value="P:adenylate cyclase-activating G protein-coupled receptor signaling pathway"/>
    <property type="evidence" value="ECO:0007669"/>
    <property type="project" value="TreeGrafter"/>
</dbReference>
<evidence type="ECO:0000256" key="3">
    <source>
        <dbReference type="ARBA" id="ARBA00022989"/>
    </source>
</evidence>
<dbReference type="GO" id="GO:0004930">
    <property type="term" value="F:G protein-coupled receptor activity"/>
    <property type="evidence" value="ECO:0007669"/>
    <property type="project" value="TreeGrafter"/>
</dbReference>
<reference evidence="8 9" key="1">
    <citation type="journal article" date="2016" name="Mol. Biol. Evol.">
        <title>Comparative Genomics of Early-Diverging Mushroom-Forming Fungi Provides Insights into the Origins of Lignocellulose Decay Capabilities.</title>
        <authorList>
            <person name="Nagy L.G."/>
            <person name="Riley R."/>
            <person name="Tritt A."/>
            <person name="Adam C."/>
            <person name="Daum C."/>
            <person name="Floudas D."/>
            <person name="Sun H."/>
            <person name="Yadav J.S."/>
            <person name="Pangilinan J."/>
            <person name="Larsson K.H."/>
            <person name="Matsuura K."/>
            <person name="Barry K."/>
            <person name="Labutti K."/>
            <person name="Kuo R."/>
            <person name="Ohm R.A."/>
            <person name="Bhattacharya S.S."/>
            <person name="Shirouzu T."/>
            <person name="Yoshinaga Y."/>
            <person name="Martin F.M."/>
            <person name="Grigoriev I.V."/>
            <person name="Hibbett D.S."/>
        </authorList>
    </citation>
    <scope>NUCLEOTIDE SEQUENCE [LARGE SCALE GENOMIC DNA]</scope>
    <source>
        <strain evidence="8 9">HHB12029</strain>
    </source>
</reference>